<accession>A0A9D1N1K5</accession>
<comment type="caution">
    <text evidence="2">The sequence shown here is derived from an EMBL/GenBank/DDBJ whole genome shotgun (WGS) entry which is preliminary data.</text>
</comment>
<reference evidence="2" key="2">
    <citation type="journal article" date="2021" name="PeerJ">
        <title>Extensive microbial diversity within the chicken gut microbiome revealed by metagenomics and culture.</title>
        <authorList>
            <person name="Gilroy R."/>
            <person name="Ravi A."/>
            <person name="Getino M."/>
            <person name="Pursley I."/>
            <person name="Horton D.L."/>
            <person name="Alikhan N.F."/>
            <person name="Baker D."/>
            <person name="Gharbi K."/>
            <person name="Hall N."/>
            <person name="Watson M."/>
            <person name="Adriaenssens E.M."/>
            <person name="Foster-Nyarko E."/>
            <person name="Jarju S."/>
            <person name="Secka A."/>
            <person name="Antonio M."/>
            <person name="Oren A."/>
            <person name="Chaudhuri R.R."/>
            <person name="La Ragione R."/>
            <person name="Hildebrand F."/>
            <person name="Pallen M.J."/>
        </authorList>
    </citation>
    <scope>NUCLEOTIDE SEQUENCE</scope>
    <source>
        <strain evidence="2">CHK154-7741</strain>
    </source>
</reference>
<dbReference type="EMBL" id="DVOD01000072">
    <property type="protein sequence ID" value="HIU93434.1"/>
    <property type="molecule type" value="Genomic_DNA"/>
</dbReference>
<evidence type="ECO:0000313" key="3">
    <source>
        <dbReference type="Proteomes" id="UP000886748"/>
    </source>
</evidence>
<dbReference type="AlphaFoldDB" id="A0A9D1N1K5"/>
<evidence type="ECO:0000256" key="1">
    <source>
        <dbReference type="SAM" id="MobiDB-lite"/>
    </source>
</evidence>
<sequence length="371" mass="40983">MSIYGLGGYYPMYNFHGGIQAPAYKEDIYSKKPTHLKTPNIETLDVSKTSKEKTDSAVKVGAAIVLTALAAYGLYKGKKYFKDISLKGTQKPAAPVTKAPETPVAPKVQTTKTQVEPPKPQTPTVQQKQQAPAEPPKAQAPEKTSLEKLQAELKDKYKKLTDDQVKAKYQEAFDPAKKMDIEEYKILKKEMARRFEIDAPNFKGSAVEMHHEIHGANCHIRSDIAENGKPVVMKKIVDKMDADFSNLTPTNEAITVYRGRSKHPVANSLNTDFNIIKNAKIGDIITPDTGYPYAAFHRKLAECWGGTGANCGKGTMMMEIRVPKGAKLSCNLEHGGEAIFPRSSQFKLISKGKDPEGIMNVVLEYILPQAK</sequence>
<protein>
    <submittedName>
        <fullName evidence="2">Uncharacterized protein</fullName>
    </submittedName>
</protein>
<feature type="compositionally biased region" description="Low complexity" evidence="1">
    <location>
        <begin position="109"/>
        <end position="143"/>
    </location>
</feature>
<proteinExistence type="predicted"/>
<organism evidence="2 3">
    <name type="scientific">Candidatus Limenecus avicola</name>
    <dbReference type="NCBI Taxonomy" id="2840847"/>
    <lineage>
        <taxon>Bacteria</taxon>
        <taxon>Bacillati</taxon>
        <taxon>Bacillota</taxon>
        <taxon>Clostridia</taxon>
        <taxon>Eubacteriales</taxon>
        <taxon>Clostridiaceae</taxon>
        <taxon>Clostridiaceae incertae sedis</taxon>
        <taxon>Candidatus Limenecus</taxon>
    </lineage>
</organism>
<gene>
    <name evidence="2" type="ORF">IAD26_09935</name>
</gene>
<dbReference type="Proteomes" id="UP000886748">
    <property type="component" value="Unassembled WGS sequence"/>
</dbReference>
<evidence type="ECO:0000313" key="2">
    <source>
        <dbReference type="EMBL" id="HIU93434.1"/>
    </source>
</evidence>
<name>A0A9D1N1K5_9CLOT</name>
<feature type="region of interest" description="Disordered" evidence="1">
    <location>
        <begin position="91"/>
        <end position="144"/>
    </location>
</feature>
<dbReference type="SUPFAM" id="SSF56399">
    <property type="entry name" value="ADP-ribosylation"/>
    <property type="match status" value="1"/>
</dbReference>
<reference evidence="2" key="1">
    <citation type="submission" date="2020-10" db="EMBL/GenBank/DDBJ databases">
        <authorList>
            <person name="Gilroy R."/>
        </authorList>
    </citation>
    <scope>NUCLEOTIDE SEQUENCE</scope>
    <source>
        <strain evidence="2">CHK154-7741</strain>
    </source>
</reference>
<dbReference type="Gene3D" id="3.90.176.10">
    <property type="entry name" value="Toxin ADP-ribosyltransferase, Chain A, domain 1"/>
    <property type="match status" value="1"/>
</dbReference>